<evidence type="ECO:0000256" key="7">
    <source>
        <dbReference type="ARBA" id="ARBA00022989"/>
    </source>
</evidence>
<dbReference type="GO" id="GO:0045259">
    <property type="term" value="C:proton-transporting ATP synthase complex"/>
    <property type="evidence" value="ECO:0007669"/>
    <property type="project" value="UniProtKB-KW"/>
</dbReference>
<keyword evidence="3 13" id="KW-1003">Cell membrane</keyword>
<sequence length="162" mass="18179">MDLEIQWGTALYSLVVFFVLLLLLRKYALKPILGVMEARQDKITNDITTAEKNREEAMKLLEEQKQAIQAARQDAAKIIENARVAADKQAEDILIKAAADVEQFKKNAQAEIVSETEKAMAALREQVGALSIMLATKIIEKELDDNQQEKLVSDFFKEVGEA</sequence>
<dbReference type="Gene3D" id="6.10.250.1580">
    <property type="match status" value="1"/>
</dbReference>
<dbReference type="InterPro" id="IPR005864">
    <property type="entry name" value="ATP_synth_F0_bsu_bac"/>
</dbReference>
<dbReference type="GO" id="GO:0046961">
    <property type="term" value="F:proton-transporting ATPase activity, rotational mechanism"/>
    <property type="evidence" value="ECO:0007669"/>
    <property type="project" value="TreeGrafter"/>
</dbReference>
<evidence type="ECO:0000256" key="15">
    <source>
        <dbReference type="SAM" id="Coils"/>
    </source>
</evidence>
<evidence type="ECO:0000256" key="14">
    <source>
        <dbReference type="RuleBase" id="RU003848"/>
    </source>
</evidence>
<comment type="function">
    <text evidence="11 13">F(1)F(0) ATP synthase produces ATP from ADP in the presence of a proton or sodium gradient. F-type ATPases consist of two structural domains, F(1) containing the extramembraneous catalytic core and F(0) containing the membrane proton channel, linked together by a central stalk and a peripheral stalk. During catalysis, ATP synthesis in the catalytic domain of F(1) is coupled via a rotary mechanism of the central stalk subunits to proton translocation.</text>
</comment>
<keyword evidence="2 13" id="KW-0813">Transport</keyword>
<keyword evidence="17" id="KW-1185">Reference proteome</keyword>
<evidence type="ECO:0000256" key="12">
    <source>
        <dbReference type="ARBA" id="ARBA00037847"/>
    </source>
</evidence>
<feature type="coiled-coil region" evidence="15">
    <location>
        <begin position="47"/>
        <end position="81"/>
    </location>
</feature>
<dbReference type="SUPFAM" id="SSF81573">
    <property type="entry name" value="F1F0 ATP synthase subunit B, membrane domain"/>
    <property type="match status" value="1"/>
</dbReference>
<proteinExistence type="inferred from homology"/>
<dbReference type="InterPro" id="IPR050059">
    <property type="entry name" value="ATP_synthase_B_chain"/>
</dbReference>
<dbReference type="AlphaFoldDB" id="A0A419SH56"/>
<keyword evidence="9 13" id="KW-0472">Membrane</keyword>
<keyword evidence="6 13" id="KW-0375">Hydrogen ion transport</keyword>
<dbReference type="CDD" id="cd06503">
    <property type="entry name" value="ATP-synt_Fo_b"/>
    <property type="match status" value="1"/>
</dbReference>
<dbReference type="PANTHER" id="PTHR33445:SF1">
    <property type="entry name" value="ATP SYNTHASE SUBUNIT B"/>
    <property type="match status" value="1"/>
</dbReference>
<keyword evidence="7 13" id="KW-1133">Transmembrane helix</keyword>
<evidence type="ECO:0000256" key="10">
    <source>
        <dbReference type="ARBA" id="ARBA00023310"/>
    </source>
</evidence>
<dbReference type="OrthoDB" id="282095at2"/>
<dbReference type="NCBIfam" id="TIGR01144">
    <property type="entry name" value="ATP_synt_b"/>
    <property type="match status" value="1"/>
</dbReference>
<keyword evidence="10 13" id="KW-0066">ATP synthesis</keyword>
<keyword evidence="4 13" id="KW-0138">CF(0)</keyword>
<evidence type="ECO:0000313" key="16">
    <source>
        <dbReference type="EMBL" id="RKD23065.1"/>
    </source>
</evidence>
<dbReference type="EMBL" id="MCHY01000009">
    <property type="protein sequence ID" value="RKD23065.1"/>
    <property type="molecule type" value="Genomic_DNA"/>
</dbReference>
<dbReference type="Pfam" id="PF00430">
    <property type="entry name" value="ATP-synt_B"/>
    <property type="match status" value="1"/>
</dbReference>
<gene>
    <name evidence="13" type="primary">atpF</name>
    <name evidence="16" type="ORF">BEP19_12630</name>
</gene>
<protein>
    <recommendedName>
        <fullName evidence="13">ATP synthase subunit b</fullName>
    </recommendedName>
    <alternativeName>
        <fullName evidence="13">ATP synthase F(0) sector subunit b</fullName>
    </alternativeName>
    <alternativeName>
        <fullName evidence="13">ATPase subunit I</fullName>
    </alternativeName>
    <alternativeName>
        <fullName evidence="13">F-type ATPase subunit b</fullName>
        <shortName evidence="13">F-ATPase subunit b</shortName>
    </alternativeName>
</protein>
<comment type="subunit">
    <text evidence="13">F-type ATPases have 2 components, F(1) - the catalytic core - and F(0) - the membrane proton channel. F(1) has five subunits: alpha(3), beta(3), gamma(1), delta(1), epsilon(1). F(0) has three main subunits: a(1), b(2) and c(10-14). The alpha and beta chains form an alternating ring which encloses part of the gamma chain. F(1) is attached to F(0) by a central stalk formed by the gamma and epsilon chains, while a peripheral stalk is formed by the delta and b chains.</text>
</comment>
<evidence type="ECO:0000256" key="1">
    <source>
        <dbReference type="ARBA" id="ARBA00005513"/>
    </source>
</evidence>
<evidence type="ECO:0000256" key="2">
    <source>
        <dbReference type="ARBA" id="ARBA00022448"/>
    </source>
</evidence>
<keyword evidence="15" id="KW-0175">Coiled coil</keyword>
<evidence type="ECO:0000256" key="13">
    <source>
        <dbReference type="HAMAP-Rule" id="MF_01398"/>
    </source>
</evidence>
<evidence type="ECO:0000256" key="9">
    <source>
        <dbReference type="ARBA" id="ARBA00023136"/>
    </source>
</evidence>
<dbReference type="InterPro" id="IPR002146">
    <property type="entry name" value="ATP_synth_b/b'su_bac/chlpt"/>
</dbReference>
<dbReference type="PANTHER" id="PTHR33445">
    <property type="entry name" value="ATP SYNTHASE SUBUNIT B', CHLOROPLASTIC"/>
    <property type="match status" value="1"/>
</dbReference>
<evidence type="ECO:0000256" key="4">
    <source>
        <dbReference type="ARBA" id="ARBA00022547"/>
    </source>
</evidence>
<evidence type="ECO:0000256" key="11">
    <source>
        <dbReference type="ARBA" id="ARBA00025198"/>
    </source>
</evidence>
<keyword evidence="8 13" id="KW-0406">Ion transport</keyword>
<evidence type="ECO:0000313" key="17">
    <source>
        <dbReference type="Proteomes" id="UP000284219"/>
    </source>
</evidence>
<dbReference type="GO" id="GO:0005886">
    <property type="term" value="C:plasma membrane"/>
    <property type="evidence" value="ECO:0007669"/>
    <property type="project" value="UniProtKB-SubCell"/>
</dbReference>
<organism evidence="16 17">
    <name type="scientific">Ammoniphilus oxalaticus</name>
    <dbReference type="NCBI Taxonomy" id="66863"/>
    <lineage>
        <taxon>Bacteria</taxon>
        <taxon>Bacillati</taxon>
        <taxon>Bacillota</taxon>
        <taxon>Bacilli</taxon>
        <taxon>Bacillales</taxon>
        <taxon>Paenibacillaceae</taxon>
        <taxon>Aneurinibacillus group</taxon>
        <taxon>Ammoniphilus</taxon>
    </lineage>
</organism>
<accession>A0A419SH56</accession>
<feature type="transmembrane region" description="Helical" evidence="13">
    <location>
        <begin position="6"/>
        <end position="24"/>
    </location>
</feature>
<comment type="function">
    <text evidence="13">Component of the F(0) channel, it forms part of the peripheral stalk, linking F(1) to F(0).</text>
</comment>
<dbReference type="Proteomes" id="UP000284219">
    <property type="component" value="Unassembled WGS sequence"/>
</dbReference>
<dbReference type="HAMAP" id="MF_01398">
    <property type="entry name" value="ATP_synth_b_bprime"/>
    <property type="match status" value="1"/>
</dbReference>
<comment type="subcellular location">
    <subcellularLocation>
        <location evidence="13">Cell membrane</location>
        <topology evidence="13">Single-pass membrane protein</topology>
    </subcellularLocation>
    <subcellularLocation>
        <location evidence="12">Endomembrane system</location>
        <topology evidence="12">Single-pass membrane protein</topology>
    </subcellularLocation>
</comment>
<dbReference type="GO" id="GO:0012505">
    <property type="term" value="C:endomembrane system"/>
    <property type="evidence" value="ECO:0007669"/>
    <property type="project" value="UniProtKB-SubCell"/>
</dbReference>
<name>A0A419SH56_9BACL</name>
<dbReference type="GO" id="GO:0046933">
    <property type="term" value="F:proton-transporting ATP synthase activity, rotational mechanism"/>
    <property type="evidence" value="ECO:0007669"/>
    <property type="project" value="UniProtKB-UniRule"/>
</dbReference>
<dbReference type="RefSeq" id="WP_120190555.1">
    <property type="nucleotide sequence ID" value="NZ_MCHY01000009.1"/>
</dbReference>
<evidence type="ECO:0000256" key="6">
    <source>
        <dbReference type="ARBA" id="ARBA00022781"/>
    </source>
</evidence>
<dbReference type="InterPro" id="IPR028987">
    <property type="entry name" value="ATP_synth_B-like_membr_sf"/>
</dbReference>
<evidence type="ECO:0000256" key="8">
    <source>
        <dbReference type="ARBA" id="ARBA00023065"/>
    </source>
</evidence>
<keyword evidence="5 13" id="KW-0812">Transmembrane</keyword>
<evidence type="ECO:0000256" key="3">
    <source>
        <dbReference type="ARBA" id="ARBA00022475"/>
    </source>
</evidence>
<reference evidence="16 17" key="1">
    <citation type="submission" date="2016-08" db="EMBL/GenBank/DDBJ databases">
        <title>Novel Firmicute Genomes.</title>
        <authorList>
            <person name="Poppleton D.I."/>
            <person name="Gribaldo S."/>
        </authorList>
    </citation>
    <scope>NUCLEOTIDE SEQUENCE [LARGE SCALE GENOMIC DNA]</scope>
    <source>
        <strain evidence="16 17">RAOx-1</strain>
    </source>
</reference>
<comment type="caution">
    <text evidence="16">The sequence shown here is derived from an EMBL/GenBank/DDBJ whole genome shotgun (WGS) entry which is preliminary data.</text>
</comment>
<evidence type="ECO:0000256" key="5">
    <source>
        <dbReference type="ARBA" id="ARBA00022692"/>
    </source>
</evidence>
<comment type="similarity">
    <text evidence="1 13 14">Belongs to the ATPase B chain family.</text>
</comment>